<evidence type="ECO:0000256" key="1">
    <source>
        <dbReference type="SAM" id="SignalP"/>
    </source>
</evidence>
<dbReference type="Pfam" id="PF01547">
    <property type="entry name" value="SBP_bac_1"/>
    <property type="match status" value="1"/>
</dbReference>
<dbReference type="CDD" id="cd13583">
    <property type="entry name" value="PBP2_AlgQ_like_4"/>
    <property type="match status" value="1"/>
</dbReference>
<comment type="caution">
    <text evidence="2">The sequence shown here is derived from an EMBL/GenBank/DDBJ whole genome shotgun (WGS) entry which is preliminary data.</text>
</comment>
<keyword evidence="1" id="KW-0732">Signal</keyword>
<dbReference type="Gene3D" id="3.40.190.10">
    <property type="entry name" value="Periplasmic binding protein-like II"/>
    <property type="match status" value="2"/>
</dbReference>
<reference evidence="2 3" key="1">
    <citation type="submission" date="2018-03" db="EMBL/GenBank/DDBJ databases">
        <title>Genomic Encyclopedia of Archaeal and Bacterial Type Strains, Phase II (KMG-II): from individual species to whole genera.</title>
        <authorList>
            <person name="Goeker M."/>
        </authorList>
    </citation>
    <scope>NUCLEOTIDE SEQUENCE [LARGE SCALE GENOMIC DNA]</scope>
    <source>
        <strain evidence="2 3">DSM 44720</strain>
    </source>
</reference>
<dbReference type="InterPro" id="IPR050490">
    <property type="entry name" value="Bact_solute-bd_prot1"/>
</dbReference>
<dbReference type="PANTHER" id="PTHR43649:SF17">
    <property type="entry name" value="ABC TRANSPORTER SOLUTE BINDING PROTEIN-SUGAR TRANSPORT"/>
    <property type="match status" value="1"/>
</dbReference>
<evidence type="ECO:0000313" key="3">
    <source>
        <dbReference type="Proteomes" id="UP000239494"/>
    </source>
</evidence>
<sequence>MRTKWNRVLAALTAAGLVAGLAACSGEEGAAGGADLDGKRVAAMTDYKAGDRFKATEPVELRVLYSDHPNYPVKDDWLLWSEITGRTNVKVKPTIVPMSDYEQKRSLVVGAGDAPEIIAKTYPNQEDAFVASGAILPVSDYLDLMPNLKAKIEKWKLQPELDTLRQDDGKFYLLPGVHEAPWPDYTLAFRTDELTRLGLAAPKTWDEVYTVLKAIKAAHPDSYQLSDRFEGNSILNVAAQTFGTTAGWGYEQSQFDEGGKKFAYTGATPEYRKLVEYFHKLVAEGLMDPESFTQKDEPAIQKFATGKSYAISSNAQTIVNDYRPGLKNIPGATVAKIPLPAGPQGDVMRVTRLENGLMISAKALQSDKFVAMMQFVDWLWYSDEGAEFVKWGVVGTTYDKDATGKRALKSDIGFGGMNPDAPKKLQKDFGFQGGVFAYGGSTELLQSMFTEEEVAFQKAMSAKRNLPLAPPSPFTDAEREQATLWETPLKDLTKQATLQFILGDRDLSTWDAYVKELDGKGMGQYVQLVNTAYERYKQKNG</sequence>
<dbReference type="PANTHER" id="PTHR43649">
    <property type="entry name" value="ARABINOSE-BINDING PROTEIN-RELATED"/>
    <property type="match status" value="1"/>
</dbReference>
<dbReference type="EMBL" id="PVTF01000002">
    <property type="protein sequence ID" value="PRY44516.1"/>
    <property type="molecule type" value="Genomic_DNA"/>
</dbReference>
<dbReference type="PROSITE" id="PS51257">
    <property type="entry name" value="PROKAR_LIPOPROTEIN"/>
    <property type="match status" value="1"/>
</dbReference>
<accession>A0A2T0TFR3</accession>
<evidence type="ECO:0000313" key="2">
    <source>
        <dbReference type="EMBL" id="PRY44516.1"/>
    </source>
</evidence>
<organism evidence="2 3">
    <name type="scientific">Umezawaea tangerina</name>
    <dbReference type="NCBI Taxonomy" id="84725"/>
    <lineage>
        <taxon>Bacteria</taxon>
        <taxon>Bacillati</taxon>
        <taxon>Actinomycetota</taxon>
        <taxon>Actinomycetes</taxon>
        <taxon>Pseudonocardiales</taxon>
        <taxon>Pseudonocardiaceae</taxon>
        <taxon>Umezawaea</taxon>
    </lineage>
</organism>
<dbReference type="OrthoDB" id="3225049at2"/>
<protein>
    <submittedName>
        <fullName evidence="2">Carbohydrate ABC transporter substrate-binding protein (CUT1 family)</fullName>
    </submittedName>
</protein>
<dbReference type="Proteomes" id="UP000239494">
    <property type="component" value="Unassembled WGS sequence"/>
</dbReference>
<proteinExistence type="predicted"/>
<feature type="chain" id="PRO_5015467113" evidence="1">
    <location>
        <begin position="31"/>
        <end position="541"/>
    </location>
</feature>
<keyword evidence="3" id="KW-1185">Reference proteome</keyword>
<name>A0A2T0TFR3_9PSEU</name>
<dbReference type="SUPFAM" id="SSF53850">
    <property type="entry name" value="Periplasmic binding protein-like II"/>
    <property type="match status" value="1"/>
</dbReference>
<dbReference type="AlphaFoldDB" id="A0A2T0TFR3"/>
<feature type="signal peptide" evidence="1">
    <location>
        <begin position="1"/>
        <end position="30"/>
    </location>
</feature>
<dbReference type="RefSeq" id="WP_106186137.1">
    <property type="nucleotide sequence ID" value="NZ_PVTF01000002.1"/>
</dbReference>
<dbReference type="InterPro" id="IPR006059">
    <property type="entry name" value="SBP"/>
</dbReference>
<gene>
    <name evidence="2" type="ORF">CLV43_10281</name>
</gene>